<keyword evidence="4" id="KW-1185">Reference proteome</keyword>
<dbReference type="EMBL" id="JASFZW010000009">
    <property type="protein sequence ID" value="KAK2076614.1"/>
    <property type="molecule type" value="Genomic_DNA"/>
</dbReference>
<evidence type="ECO:0000313" key="4">
    <source>
        <dbReference type="Proteomes" id="UP001255856"/>
    </source>
</evidence>
<dbReference type="Gene3D" id="2.20.70.10">
    <property type="match status" value="1"/>
</dbReference>
<organism evidence="3 4">
    <name type="scientific">Prototheca wickerhamii</name>
    <dbReference type="NCBI Taxonomy" id="3111"/>
    <lineage>
        <taxon>Eukaryota</taxon>
        <taxon>Viridiplantae</taxon>
        <taxon>Chlorophyta</taxon>
        <taxon>core chlorophytes</taxon>
        <taxon>Trebouxiophyceae</taxon>
        <taxon>Chlorellales</taxon>
        <taxon>Chlorellaceae</taxon>
        <taxon>Prototheca</taxon>
    </lineage>
</organism>
<dbReference type="PROSITE" id="PS01159">
    <property type="entry name" value="WW_DOMAIN_1"/>
    <property type="match status" value="1"/>
</dbReference>
<dbReference type="PROSITE" id="PS50020">
    <property type="entry name" value="WW_DOMAIN_2"/>
    <property type="match status" value="1"/>
</dbReference>
<accession>A0AAD9IGB6</accession>
<keyword evidence="1" id="KW-0732">Signal</keyword>
<protein>
    <recommendedName>
        <fullName evidence="2">WW domain-containing protein</fullName>
    </recommendedName>
</protein>
<dbReference type="Proteomes" id="UP001255856">
    <property type="component" value="Unassembled WGS sequence"/>
</dbReference>
<dbReference type="SUPFAM" id="SSF51045">
    <property type="entry name" value="WW domain"/>
    <property type="match status" value="1"/>
</dbReference>
<dbReference type="AlphaFoldDB" id="A0AAD9IGB6"/>
<feature type="domain" description="WW" evidence="2">
    <location>
        <begin position="70"/>
        <end position="103"/>
    </location>
</feature>
<sequence length="117" mass="12985">MTTRWTLAVALVCIVALASVPGGDAFWGKKKTLEAKATPSPDPVQEPAPAVVNDITYYIDPVTKASSYEKPASLDWRSYEDDQHQTYYANAQTGESTYSIPAMLAWRRFATEQHSEL</sequence>
<name>A0AAD9IGB6_PROWI</name>
<gene>
    <name evidence="3" type="ORF">QBZ16_005374</name>
</gene>
<reference evidence="3" key="1">
    <citation type="submission" date="2021-01" db="EMBL/GenBank/DDBJ databases">
        <authorList>
            <person name="Eckstrom K.M.E."/>
        </authorList>
    </citation>
    <scope>NUCLEOTIDE SEQUENCE</scope>
    <source>
        <strain evidence="3">UVCC 0001</strain>
    </source>
</reference>
<feature type="chain" id="PRO_5041989839" description="WW domain-containing protein" evidence="1">
    <location>
        <begin position="26"/>
        <end position="117"/>
    </location>
</feature>
<evidence type="ECO:0000313" key="3">
    <source>
        <dbReference type="EMBL" id="KAK2076614.1"/>
    </source>
</evidence>
<dbReference type="InterPro" id="IPR036020">
    <property type="entry name" value="WW_dom_sf"/>
</dbReference>
<evidence type="ECO:0000256" key="1">
    <source>
        <dbReference type="SAM" id="SignalP"/>
    </source>
</evidence>
<feature type="signal peptide" evidence="1">
    <location>
        <begin position="1"/>
        <end position="25"/>
    </location>
</feature>
<proteinExistence type="predicted"/>
<dbReference type="InterPro" id="IPR001202">
    <property type="entry name" value="WW_dom"/>
</dbReference>
<comment type="caution">
    <text evidence="3">The sequence shown here is derived from an EMBL/GenBank/DDBJ whole genome shotgun (WGS) entry which is preliminary data.</text>
</comment>
<evidence type="ECO:0000259" key="2">
    <source>
        <dbReference type="PROSITE" id="PS50020"/>
    </source>
</evidence>